<evidence type="ECO:0000256" key="1">
    <source>
        <dbReference type="SAM" id="Phobius"/>
    </source>
</evidence>
<keyword evidence="1" id="KW-1133">Transmembrane helix</keyword>
<dbReference type="EMBL" id="JAAGNZ010000003">
    <property type="protein sequence ID" value="NEU70185.1"/>
    <property type="molecule type" value="Genomic_DNA"/>
</dbReference>
<evidence type="ECO:0000313" key="3">
    <source>
        <dbReference type="Proteomes" id="UP000477386"/>
    </source>
</evidence>
<keyword evidence="1" id="KW-0812">Transmembrane</keyword>
<dbReference type="Proteomes" id="UP000477386">
    <property type="component" value="Unassembled WGS sequence"/>
</dbReference>
<dbReference type="RefSeq" id="WP_164043445.1">
    <property type="nucleotide sequence ID" value="NZ_JAAGNZ010000003.1"/>
</dbReference>
<accession>A0A6M0IRR4</accession>
<comment type="caution">
    <text evidence="2">The sequence shown here is derived from an EMBL/GenBank/DDBJ whole genome shotgun (WGS) entry which is preliminary data.</text>
</comment>
<dbReference type="AlphaFoldDB" id="A0A6M0IRR4"/>
<keyword evidence="3" id="KW-1185">Reference proteome</keyword>
<feature type="transmembrane region" description="Helical" evidence="1">
    <location>
        <begin position="49"/>
        <end position="67"/>
    </location>
</feature>
<gene>
    <name evidence="2" type="ORF">GK091_25130</name>
</gene>
<name>A0A6M0IRR4_9BACT</name>
<evidence type="ECO:0000313" key="2">
    <source>
        <dbReference type="EMBL" id="NEU70185.1"/>
    </source>
</evidence>
<feature type="transmembrane region" description="Helical" evidence="1">
    <location>
        <begin position="9"/>
        <end position="29"/>
    </location>
</feature>
<reference evidence="2 3" key="1">
    <citation type="submission" date="2020-02" db="EMBL/GenBank/DDBJ databases">
        <title>Draft genome sequence of two Spirosoma agri KCTC 52727 and Spirosoma terrae KCTC 52035.</title>
        <authorList>
            <person name="Rojas J."/>
            <person name="Ambika Manirajan B."/>
            <person name="Ratering S."/>
            <person name="Suarez C."/>
            <person name="Schnell S."/>
        </authorList>
    </citation>
    <scope>NUCLEOTIDE SEQUENCE [LARGE SCALE GENOMIC DNA]</scope>
    <source>
        <strain evidence="2 3">KCTC 52727</strain>
    </source>
</reference>
<keyword evidence="1" id="KW-0472">Membrane</keyword>
<protein>
    <submittedName>
        <fullName evidence="2">Uncharacterized protein</fullName>
    </submittedName>
</protein>
<sequence>MTYFMRRKLLWLRILGGSLTTAWLGYTLVMTCFQDWGGLTSDLLSGGRFWSKSLVLYSWLVAAIYFLRDRPNLIRDK</sequence>
<organism evidence="2 3">
    <name type="scientific">Spirosoma agri</name>
    <dbReference type="NCBI Taxonomy" id="1987381"/>
    <lineage>
        <taxon>Bacteria</taxon>
        <taxon>Pseudomonadati</taxon>
        <taxon>Bacteroidota</taxon>
        <taxon>Cytophagia</taxon>
        <taxon>Cytophagales</taxon>
        <taxon>Cytophagaceae</taxon>
        <taxon>Spirosoma</taxon>
    </lineage>
</organism>
<proteinExistence type="predicted"/>